<evidence type="ECO:0000256" key="2">
    <source>
        <dbReference type="ARBA" id="ARBA00022679"/>
    </source>
</evidence>
<dbReference type="Gene3D" id="3.40.50.300">
    <property type="entry name" value="P-loop containing nucleotide triphosphate hydrolases"/>
    <property type="match status" value="1"/>
</dbReference>
<organism evidence="4 5">
    <name type="scientific">Autumnicola musiva</name>
    <dbReference type="NCBI Taxonomy" id="3075589"/>
    <lineage>
        <taxon>Bacteria</taxon>
        <taxon>Pseudomonadati</taxon>
        <taxon>Bacteroidota</taxon>
        <taxon>Flavobacteriia</taxon>
        <taxon>Flavobacteriales</taxon>
        <taxon>Flavobacteriaceae</taxon>
        <taxon>Autumnicola</taxon>
    </lineage>
</organism>
<dbReference type="SUPFAM" id="SSF52540">
    <property type="entry name" value="P-loop containing nucleoside triphosphate hydrolases"/>
    <property type="match status" value="1"/>
</dbReference>
<dbReference type="InterPro" id="IPR027417">
    <property type="entry name" value="P-loop_NTPase"/>
</dbReference>
<dbReference type="Proteomes" id="UP001262582">
    <property type="component" value="Unassembled WGS sequence"/>
</dbReference>
<keyword evidence="5" id="KW-1185">Reference proteome</keyword>
<dbReference type="RefSeq" id="WP_311502967.1">
    <property type="nucleotide sequence ID" value="NZ_JAVRHK010000005.1"/>
</dbReference>
<feature type="domain" description="Sulfotransferase" evidence="3">
    <location>
        <begin position="3"/>
        <end position="248"/>
    </location>
</feature>
<keyword evidence="2" id="KW-0808">Transferase</keyword>
<comment type="similarity">
    <text evidence="1">Belongs to the sulfotransferase 1 family.</text>
</comment>
<evidence type="ECO:0000256" key="1">
    <source>
        <dbReference type="ARBA" id="ARBA00005771"/>
    </source>
</evidence>
<accession>A0ABU3D512</accession>
<protein>
    <submittedName>
        <fullName evidence="4">Sulfotransferase domain-containing protein</fullName>
    </submittedName>
</protein>
<comment type="caution">
    <text evidence="4">The sequence shown here is derived from an EMBL/GenBank/DDBJ whole genome shotgun (WGS) entry which is preliminary data.</text>
</comment>
<dbReference type="InterPro" id="IPR000863">
    <property type="entry name" value="Sulfotransferase_dom"/>
</dbReference>
<dbReference type="EMBL" id="JAVRHK010000005">
    <property type="protein sequence ID" value="MDT0676621.1"/>
    <property type="molecule type" value="Genomic_DNA"/>
</dbReference>
<name>A0ABU3D512_9FLAO</name>
<dbReference type="Pfam" id="PF00685">
    <property type="entry name" value="Sulfotransfer_1"/>
    <property type="match status" value="1"/>
</dbReference>
<evidence type="ECO:0000313" key="5">
    <source>
        <dbReference type="Proteomes" id="UP001262582"/>
    </source>
</evidence>
<gene>
    <name evidence="4" type="ORF">RM539_08515</name>
</gene>
<evidence type="ECO:0000313" key="4">
    <source>
        <dbReference type="EMBL" id="MDT0676621.1"/>
    </source>
</evidence>
<evidence type="ECO:0000259" key="3">
    <source>
        <dbReference type="Pfam" id="PF00685"/>
    </source>
</evidence>
<dbReference type="PANTHER" id="PTHR11783">
    <property type="entry name" value="SULFOTRANSFERASE SULT"/>
    <property type="match status" value="1"/>
</dbReference>
<sequence length="293" mass="35127">MHTLQIGYPKSGNFWLYQILHRIFKYGNEGSSSFIEKHPIQAMAKTWDLNYPEQSVIDMIDIKDLQVSYRISSIFKMPIEDFSQYLNNTNHVWTHSPVCKRSGDILNLLGKKVYIVRDPRDVVISASKYFCSDYMLKYFPQEIKDPEIYLEQNLERLMTEWVWHVWDYLRLSEKYNIHICYFEGFRRNFQEELSLLLNYLEIYLNREEREKLEQAVSFKNLKKKNPRHLRKGTSGYWKEHLSENQKITVGKIAGPLINFLNYSDLDNDQFPRNFHNTDFKNLKEEIIASQQLL</sequence>
<reference evidence="4 5" key="1">
    <citation type="submission" date="2023-09" db="EMBL/GenBank/DDBJ databases">
        <authorList>
            <person name="Rey-Velasco X."/>
        </authorList>
    </citation>
    <scope>NUCLEOTIDE SEQUENCE [LARGE SCALE GENOMIC DNA]</scope>
    <source>
        <strain evidence="4 5">F117</strain>
    </source>
</reference>
<proteinExistence type="inferred from homology"/>